<reference evidence="1" key="1">
    <citation type="submission" date="2023-01" db="EMBL/GenBank/DDBJ databases">
        <title>Genome assembly of the deep-sea coral Lophelia pertusa.</title>
        <authorList>
            <person name="Herrera S."/>
            <person name="Cordes E."/>
        </authorList>
    </citation>
    <scope>NUCLEOTIDE SEQUENCE</scope>
    <source>
        <strain evidence="1">USNM1676648</strain>
        <tissue evidence="1">Polyp</tissue>
    </source>
</reference>
<proteinExistence type="predicted"/>
<evidence type="ECO:0000313" key="2">
    <source>
        <dbReference type="Proteomes" id="UP001163046"/>
    </source>
</evidence>
<dbReference type="EMBL" id="MU826373">
    <property type="protein sequence ID" value="KAJ7377766.1"/>
    <property type="molecule type" value="Genomic_DNA"/>
</dbReference>
<gene>
    <name evidence="1" type="ORF">OS493_026902</name>
</gene>
<keyword evidence="2" id="KW-1185">Reference proteome</keyword>
<dbReference type="AlphaFoldDB" id="A0A9W9ZA70"/>
<name>A0A9W9ZA70_9CNID</name>
<protein>
    <submittedName>
        <fullName evidence="1">Uncharacterized protein</fullName>
    </submittedName>
</protein>
<dbReference type="PANTHER" id="PTHR34485:SF2">
    <property type="entry name" value="PROLINE RICH, LACRIMAL 1"/>
    <property type="match status" value="1"/>
</dbReference>
<dbReference type="PANTHER" id="PTHR34485">
    <property type="entry name" value="PROLINE-RICH, LACRIMAL 1"/>
    <property type="match status" value="1"/>
</dbReference>
<dbReference type="Proteomes" id="UP001163046">
    <property type="component" value="Unassembled WGS sequence"/>
</dbReference>
<dbReference type="OrthoDB" id="5947716at2759"/>
<comment type="caution">
    <text evidence="1">The sequence shown here is derived from an EMBL/GenBank/DDBJ whole genome shotgun (WGS) entry which is preliminary data.</text>
</comment>
<organism evidence="1 2">
    <name type="scientific">Desmophyllum pertusum</name>
    <dbReference type="NCBI Taxonomy" id="174260"/>
    <lineage>
        <taxon>Eukaryota</taxon>
        <taxon>Metazoa</taxon>
        <taxon>Cnidaria</taxon>
        <taxon>Anthozoa</taxon>
        <taxon>Hexacorallia</taxon>
        <taxon>Scleractinia</taxon>
        <taxon>Caryophylliina</taxon>
        <taxon>Caryophylliidae</taxon>
        <taxon>Desmophyllum</taxon>
    </lineage>
</organism>
<sequence length="263" mass="29268">MRGSNQICDSELWEGTAKSAEGHLAEFCFSKGKEEEMVVAVNWQDADSSSAKSFRYIFPDSSLSRVMLCGGYDYPQLETVKCECAGKRANSKKCGCMSDEFLARAKSNHFSALKQSGNDPEEYAKRMRILGKYHSRDIHDWVGKDGKTYRCPWHPQRVCSCGKCDQGEQASGSGMADRQAAIGVHVAGEVDQEEDSEDSDDSDGKYNANFRCKGISYQVRGKVLTCDLHSLLYEIECNRIAVKANEVIDPVMGKGDSFPFTRE</sequence>
<evidence type="ECO:0000313" key="1">
    <source>
        <dbReference type="EMBL" id="KAJ7377766.1"/>
    </source>
</evidence>
<accession>A0A9W9ZA70</accession>